<organism evidence="1 2">
    <name type="scientific">Staphylococcus massiliensis S46</name>
    <dbReference type="NCBI Taxonomy" id="1229783"/>
    <lineage>
        <taxon>Bacteria</taxon>
        <taxon>Bacillati</taxon>
        <taxon>Bacillota</taxon>
        <taxon>Bacilli</taxon>
        <taxon>Bacillales</taxon>
        <taxon>Staphylococcaceae</taxon>
        <taxon>Staphylococcus</taxon>
    </lineage>
</organism>
<gene>
    <name evidence="1" type="ORF">C273_02593</name>
</gene>
<dbReference type="InterPro" id="IPR007553">
    <property type="entry name" value="2-thiour_desulf"/>
</dbReference>
<evidence type="ECO:0000313" key="2">
    <source>
        <dbReference type="Proteomes" id="UP000009885"/>
    </source>
</evidence>
<dbReference type="AlphaFoldDB" id="K9AVG9"/>
<comment type="caution">
    <text evidence="1">The sequence shown here is derived from an EMBL/GenBank/DDBJ whole genome shotgun (WGS) entry which is preliminary data.</text>
</comment>
<reference evidence="1 2" key="1">
    <citation type="journal article" date="2013" name="Genome Announc.">
        <title>Genome Sequence of Staphylococcus massiliensis Strain S46, Isolated from the Surface of Healthy Human Skin.</title>
        <authorList>
            <person name="Srivastav R."/>
            <person name="Singh A."/>
            <person name="Jangir P.K."/>
            <person name="Kumari C."/>
            <person name="Muduli S."/>
            <person name="Sharma R."/>
        </authorList>
    </citation>
    <scope>NUCLEOTIDE SEQUENCE [LARGE SCALE GENOMIC DNA]</scope>
    <source>
        <strain evidence="1 2">S46</strain>
    </source>
</reference>
<accession>K9AVG9</accession>
<proteinExistence type="predicted"/>
<dbReference type="Proteomes" id="UP000009885">
    <property type="component" value="Unassembled WGS sequence"/>
</dbReference>
<dbReference type="STRING" id="1229783.C273_02593"/>
<dbReference type="eggNOG" id="COG1683">
    <property type="taxonomic scope" value="Bacteria"/>
</dbReference>
<protein>
    <submittedName>
        <fullName evidence="1">Uncharacterized protein</fullName>
    </submittedName>
</protein>
<keyword evidence="2" id="KW-1185">Reference proteome</keyword>
<dbReference type="PATRIC" id="fig|1229783.3.peg.526"/>
<name>K9AVG9_9STAP</name>
<dbReference type="EMBL" id="AMSQ01000003">
    <property type="protein sequence ID" value="EKU50121.1"/>
    <property type="molecule type" value="Genomic_DNA"/>
</dbReference>
<dbReference type="PANTHER" id="PTHR30087">
    <property type="entry name" value="INNER MEMBRANE PROTEIN"/>
    <property type="match status" value="1"/>
</dbReference>
<evidence type="ECO:0000313" key="1">
    <source>
        <dbReference type="EMBL" id="EKU50121.1"/>
    </source>
</evidence>
<dbReference type="Pfam" id="PF04463">
    <property type="entry name" value="2-thiour_desulf"/>
    <property type="match status" value="1"/>
</dbReference>
<sequence length="145" mass="15649">MGEPVRYDGDHKLKEDLRQLVADGKAVSVCPEVLGGLAVPREPSEIVGGNGDDVWEGRAKVMTISGRDVTENFKKGALASLEVVREFGGSLVILKSGSPSCGSGEIYDGHFNGGKRSGQGVFTSLLKRYGIEVMDEHEWGTKRRK</sequence>
<dbReference type="PANTHER" id="PTHR30087:SF1">
    <property type="entry name" value="HYPOTHETICAL CYTOSOLIC PROTEIN"/>
    <property type="match status" value="1"/>
</dbReference>